<proteinExistence type="predicted"/>
<reference evidence="2 3" key="1">
    <citation type="submission" date="2022-11" db="EMBL/GenBank/DDBJ databases">
        <title>Genome sequencing of Acetobacter type strain.</title>
        <authorList>
            <person name="Heo J."/>
            <person name="Lee D."/>
            <person name="Han B.-H."/>
            <person name="Hong S.-B."/>
            <person name="Kwon S.-W."/>
        </authorList>
    </citation>
    <scope>NUCLEOTIDE SEQUENCE [LARGE SCALE GENOMIC DNA]</scope>
    <source>
        <strain evidence="2 3">KACC 21253</strain>
    </source>
</reference>
<dbReference type="RefSeq" id="WP_173560311.1">
    <property type="nucleotide sequence ID" value="NZ_JAPIUZ010000008.1"/>
</dbReference>
<sequence>MTPLKLKVTWFLRITLCVSSFFIITEKTQAHTTYITQGECDGLPRVNLQTIPGTCVGLLTSGLQFPRGIAIKNNTIYVAEMGGWQKNRGRLIALENNGHGARRILLRGLDRPSGLTFSSDGQLYIGLPDRVMRVNLHSDNTASTQDVLTDIPSEGRHPLKALAADSNGGLYVSEGSASNNCETEMGALPDTSRSCPETRGSVPRGSILWFKPGNTPQSVSAQHVVATGIRNAAALTVLPDGKLLAIGNGRDSINVVDLKLSDKTLPHEPLYIIQKGTDYGWPYCFDNKRPAPEYPQHDCSAIPSPDMLLPAHAAPLGVLVYNSQAIPSLSGNIIMTYHGYRDTGHRVMSLKLAADGKPEASPQPVIWGWPDSAHSGRMPSGSPTGLATMPDGTLLISEDHNGTILRLSHTTR</sequence>
<evidence type="ECO:0000259" key="1">
    <source>
        <dbReference type="Pfam" id="PF07995"/>
    </source>
</evidence>
<dbReference type="InterPro" id="IPR011041">
    <property type="entry name" value="Quinoprot_gluc/sorb_DH_b-prop"/>
</dbReference>
<dbReference type="PANTHER" id="PTHR19328:SF53">
    <property type="entry name" value="MEMBRANE PROTEIN"/>
    <property type="match status" value="1"/>
</dbReference>
<dbReference type="Proteomes" id="UP001301152">
    <property type="component" value="Unassembled WGS sequence"/>
</dbReference>
<keyword evidence="3" id="KW-1185">Reference proteome</keyword>
<evidence type="ECO:0000313" key="3">
    <source>
        <dbReference type="Proteomes" id="UP001301152"/>
    </source>
</evidence>
<dbReference type="InterPro" id="IPR012938">
    <property type="entry name" value="Glc/Sorbosone_DH"/>
</dbReference>
<feature type="domain" description="Glucose/Sorbosone dehydrogenase" evidence="1">
    <location>
        <begin position="129"/>
        <end position="336"/>
    </location>
</feature>
<comment type="caution">
    <text evidence="2">The sequence shown here is derived from an EMBL/GenBank/DDBJ whole genome shotgun (WGS) entry which is preliminary data.</text>
</comment>
<protein>
    <submittedName>
        <fullName evidence="2">PQQ-dependent sugar dehydrogenase</fullName>
    </submittedName>
</protein>
<dbReference type="PANTHER" id="PTHR19328">
    <property type="entry name" value="HEDGEHOG-INTERACTING PROTEIN"/>
    <property type="match status" value="1"/>
</dbReference>
<gene>
    <name evidence="2" type="ORF">OQ497_12005</name>
</gene>
<accession>A0ABT3QHA9</accession>
<evidence type="ECO:0000313" key="2">
    <source>
        <dbReference type="EMBL" id="MCX2564672.1"/>
    </source>
</evidence>
<dbReference type="SUPFAM" id="SSF50952">
    <property type="entry name" value="Soluble quinoprotein glucose dehydrogenase"/>
    <property type="match status" value="1"/>
</dbReference>
<dbReference type="EMBL" id="JAPIUZ010000008">
    <property type="protein sequence ID" value="MCX2564672.1"/>
    <property type="molecule type" value="Genomic_DNA"/>
</dbReference>
<organism evidence="2 3">
    <name type="scientific">Acetobacter thailandicus</name>
    <dbReference type="NCBI Taxonomy" id="1502842"/>
    <lineage>
        <taxon>Bacteria</taxon>
        <taxon>Pseudomonadati</taxon>
        <taxon>Pseudomonadota</taxon>
        <taxon>Alphaproteobacteria</taxon>
        <taxon>Acetobacterales</taxon>
        <taxon>Acetobacteraceae</taxon>
        <taxon>Acetobacter</taxon>
    </lineage>
</organism>
<dbReference type="InterPro" id="IPR011042">
    <property type="entry name" value="6-blade_b-propeller_TolB-like"/>
</dbReference>
<name>A0ABT3QHA9_9PROT</name>
<dbReference type="Gene3D" id="2.120.10.30">
    <property type="entry name" value="TolB, C-terminal domain"/>
    <property type="match status" value="1"/>
</dbReference>
<dbReference type="Pfam" id="PF07995">
    <property type="entry name" value="GSDH"/>
    <property type="match status" value="1"/>
</dbReference>